<dbReference type="Proteomes" id="UP000318017">
    <property type="component" value="Chromosome"/>
</dbReference>
<evidence type="ECO:0000313" key="2">
    <source>
        <dbReference type="EMBL" id="QDV28080.1"/>
    </source>
</evidence>
<keyword evidence="1" id="KW-1133">Transmembrane helix</keyword>
<dbReference type="EMBL" id="CP036298">
    <property type="protein sequence ID" value="QDV28080.1"/>
    <property type="molecule type" value="Genomic_DNA"/>
</dbReference>
<feature type="transmembrane region" description="Helical" evidence="1">
    <location>
        <begin position="53"/>
        <end position="81"/>
    </location>
</feature>
<dbReference type="AlphaFoldDB" id="A0A518GHS5"/>
<organism evidence="2 3">
    <name type="scientific">Aureliella helgolandensis</name>
    <dbReference type="NCBI Taxonomy" id="2527968"/>
    <lineage>
        <taxon>Bacteria</taxon>
        <taxon>Pseudomonadati</taxon>
        <taxon>Planctomycetota</taxon>
        <taxon>Planctomycetia</taxon>
        <taxon>Pirellulales</taxon>
        <taxon>Pirellulaceae</taxon>
        <taxon>Aureliella</taxon>
    </lineage>
</organism>
<accession>A0A518GHS5</accession>
<protein>
    <submittedName>
        <fullName evidence="2">Uncharacterized protein</fullName>
    </submittedName>
</protein>
<keyword evidence="3" id="KW-1185">Reference proteome</keyword>
<keyword evidence="1" id="KW-0812">Transmembrane</keyword>
<reference evidence="2 3" key="1">
    <citation type="submission" date="2019-02" db="EMBL/GenBank/DDBJ databases">
        <title>Deep-cultivation of Planctomycetes and their phenomic and genomic characterization uncovers novel biology.</title>
        <authorList>
            <person name="Wiegand S."/>
            <person name="Jogler M."/>
            <person name="Boedeker C."/>
            <person name="Pinto D."/>
            <person name="Vollmers J."/>
            <person name="Rivas-Marin E."/>
            <person name="Kohn T."/>
            <person name="Peeters S.H."/>
            <person name="Heuer A."/>
            <person name="Rast P."/>
            <person name="Oberbeckmann S."/>
            <person name="Bunk B."/>
            <person name="Jeske O."/>
            <person name="Meyerdierks A."/>
            <person name="Storesund J.E."/>
            <person name="Kallscheuer N."/>
            <person name="Luecker S."/>
            <person name="Lage O.M."/>
            <person name="Pohl T."/>
            <person name="Merkel B.J."/>
            <person name="Hornburger P."/>
            <person name="Mueller R.-W."/>
            <person name="Bruemmer F."/>
            <person name="Labrenz M."/>
            <person name="Spormann A.M."/>
            <person name="Op den Camp H."/>
            <person name="Overmann J."/>
            <person name="Amann R."/>
            <person name="Jetten M.S.M."/>
            <person name="Mascher T."/>
            <person name="Medema M.H."/>
            <person name="Devos D.P."/>
            <person name="Kaster A.-K."/>
            <person name="Ovreas L."/>
            <person name="Rohde M."/>
            <person name="Galperin M.Y."/>
            <person name="Jogler C."/>
        </authorList>
    </citation>
    <scope>NUCLEOTIDE SEQUENCE [LARGE SCALE GENOMIC DNA]</scope>
    <source>
        <strain evidence="2 3">Q31a</strain>
    </source>
</reference>
<evidence type="ECO:0000256" key="1">
    <source>
        <dbReference type="SAM" id="Phobius"/>
    </source>
</evidence>
<dbReference type="RefSeq" id="WP_145086467.1">
    <property type="nucleotide sequence ID" value="NZ_CP036298.1"/>
</dbReference>
<keyword evidence="1" id="KW-0472">Membrane</keyword>
<name>A0A518GHS5_9BACT</name>
<feature type="transmembrane region" description="Helical" evidence="1">
    <location>
        <begin position="102"/>
        <end position="132"/>
    </location>
</feature>
<sequence length="169" mass="18415">MDDASELEPQKLPPVLPRVPENPYAPTLASDPIPGFNRGYVNLPLEYWGTLGVSFLVLLGLTFATSGIAFPGLISIVLVAIRVPLWQLRHSRQRPAQPQINPIALIFTSWLVLLAAQFSTLIAFFAICLSTLVASEWLGGGQAFIFGLSGLASLIVFVLIFRLSLRLPC</sequence>
<dbReference type="KEGG" id="ahel:Q31a_64730"/>
<evidence type="ECO:0000313" key="3">
    <source>
        <dbReference type="Proteomes" id="UP000318017"/>
    </source>
</evidence>
<feature type="transmembrane region" description="Helical" evidence="1">
    <location>
        <begin position="144"/>
        <end position="165"/>
    </location>
</feature>
<gene>
    <name evidence="2" type="ORF">Q31a_64730</name>
</gene>
<proteinExistence type="predicted"/>